<feature type="domain" description="CAAX prenyl protease 2/Lysostaphin resistance protein A-like" evidence="2">
    <location>
        <begin position="183"/>
        <end position="274"/>
    </location>
</feature>
<evidence type="ECO:0000256" key="1">
    <source>
        <dbReference type="SAM" id="Phobius"/>
    </source>
</evidence>
<geneLocation type="plasmid" evidence="3">
    <name>hyperthermophilic archaeal plasmid 1</name>
</geneLocation>
<dbReference type="GO" id="GO:0080120">
    <property type="term" value="P:CAAX-box protein maturation"/>
    <property type="evidence" value="ECO:0007669"/>
    <property type="project" value="UniProtKB-ARBA"/>
</dbReference>
<feature type="transmembrane region" description="Helical" evidence="1">
    <location>
        <begin position="41"/>
        <end position="64"/>
    </location>
</feature>
<feature type="transmembrane region" description="Helical" evidence="1">
    <location>
        <begin position="196"/>
        <end position="224"/>
    </location>
</feature>
<feature type="transmembrane region" description="Helical" evidence="1">
    <location>
        <begin position="99"/>
        <end position="115"/>
    </location>
</feature>
<name>D9CGD2_9ARCH</name>
<feature type="transmembrane region" description="Helical" evidence="1">
    <location>
        <begin position="76"/>
        <end position="93"/>
    </location>
</feature>
<dbReference type="EMBL" id="GU722198">
    <property type="protein sequence ID" value="ADJ54286.1"/>
    <property type="molecule type" value="Genomic_DNA"/>
</dbReference>
<dbReference type="InterPro" id="IPR003675">
    <property type="entry name" value="Rce1/LyrA-like_dom"/>
</dbReference>
<keyword evidence="1" id="KW-1133">Transmembrane helix</keyword>
<feature type="transmembrane region" description="Helical" evidence="1">
    <location>
        <begin position="127"/>
        <end position="146"/>
    </location>
</feature>
<protein>
    <submittedName>
        <fullName evidence="3">Abortive infection protein</fullName>
    </submittedName>
</protein>
<proteinExistence type="predicted"/>
<feature type="transmembrane region" description="Helical" evidence="1">
    <location>
        <begin position="236"/>
        <end position="256"/>
    </location>
</feature>
<feature type="transmembrane region" description="Helical" evidence="1">
    <location>
        <begin position="276"/>
        <end position="299"/>
    </location>
</feature>
<keyword evidence="1" id="KW-0472">Membrane</keyword>
<evidence type="ECO:0000259" key="2">
    <source>
        <dbReference type="Pfam" id="PF02517"/>
    </source>
</evidence>
<reference evidence="3" key="1">
    <citation type="journal article" date="2010" name="Environ. Microbiol.">
        <title>Metagenomic analyses of novel viruses and plasmids from a cultured environmental sample of hyperthermophilic neutrophiles.</title>
        <authorList>
            <person name="Garrett R.A."/>
            <person name="Prangishvili D."/>
            <person name="Shah S.A."/>
            <person name="Reuter M."/>
            <person name="Stetter K.O."/>
            <person name="Peng X."/>
        </authorList>
    </citation>
    <scope>NUCLEOTIDE SEQUENCE</scope>
    <source>
        <plasmid evidence="3">hyperthermophilic archaeal plasmid 1</plasmid>
    </source>
</reference>
<dbReference type="Pfam" id="PF02517">
    <property type="entry name" value="Rce1-like"/>
    <property type="match status" value="1"/>
</dbReference>
<keyword evidence="1" id="KW-0812">Transmembrane</keyword>
<organism evidence="3">
    <name type="scientific">archaeon enrichment culture clone 1(2010)</name>
    <dbReference type="NCBI Taxonomy" id="795325"/>
    <lineage>
        <taxon>Archaea</taxon>
        <taxon>environmental samples</taxon>
    </lineage>
</organism>
<feature type="transmembrane region" description="Helical" evidence="1">
    <location>
        <begin position="12"/>
        <end position="35"/>
    </location>
</feature>
<keyword evidence="3" id="KW-0614">Plasmid</keyword>
<sequence length="320" mass="35360">MSEEIQFQEFPSYSVLQLLASLLAVGLVAASLWLLGLILGFFAVLCMVVALIFGLTGYFLAPNITASGVGGFRQQLLTFLLPSVSVLMFGSLFYGMGFMFYWVTIVMAVTFTLLYKPPKMPKPDIKIGVMGGFTMFIVAILVSILLGEFKIADTKQTLQALQFAWVPVNFDTNANPITAQLTAIEMFLIVAMGEELWARLTMGFGATSITGPRTAWFWASFWFLFMHTPSRLQYGLLAPVIIALLGIVMIPFFVFFRKNPNIFTGIIMHATYNTLVSGFSYGTLLVDVIVLAVLVYVASKVTEAKVEIKLPETIKEVIAE</sequence>
<dbReference type="GO" id="GO:0004175">
    <property type="term" value="F:endopeptidase activity"/>
    <property type="evidence" value="ECO:0007669"/>
    <property type="project" value="UniProtKB-ARBA"/>
</dbReference>
<dbReference type="AlphaFoldDB" id="D9CGD2"/>
<accession>D9CGD2</accession>
<gene>
    <name evidence="3" type="ORF">pHA1_gp08</name>
</gene>
<evidence type="ECO:0000313" key="3">
    <source>
        <dbReference type="EMBL" id="ADJ54286.1"/>
    </source>
</evidence>